<keyword evidence="1" id="KW-0812">Transmembrane</keyword>
<keyword evidence="1" id="KW-0472">Membrane</keyword>
<reference evidence="3 4" key="1">
    <citation type="submission" date="2018-02" db="EMBL/GenBank/DDBJ databases">
        <title>Mycoplasma marinum and Mycoplasma todarodis sp. nov., moderately halophilic and psychrotolerant mycoplasmas isolated from cephalopods.</title>
        <authorList>
            <person name="Viver T."/>
        </authorList>
    </citation>
    <scope>NUCLEOTIDE SEQUENCE [LARGE SCALE GENOMIC DNA]</scope>
    <source>
        <strain evidence="3 4">5H</strain>
    </source>
</reference>
<evidence type="ECO:0000256" key="2">
    <source>
        <dbReference type="SAM" id="SignalP"/>
    </source>
</evidence>
<evidence type="ECO:0000256" key="1">
    <source>
        <dbReference type="SAM" id="Phobius"/>
    </source>
</evidence>
<dbReference type="Proteomes" id="UP000291072">
    <property type="component" value="Unassembled WGS sequence"/>
</dbReference>
<dbReference type="EMBL" id="PSZP01000001">
    <property type="protein sequence ID" value="TCG12071.1"/>
    <property type="molecule type" value="Genomic_DNA"/>
</dbReference>
<organism evidence="3 4">
    <name type="scientific">Mycoplasma todarodis</name>
    <dbReference type="NCBI Taxonomy" id="1937191"/>
    <lineage>
        <taxon>Bacteria</taxon>
        <taxon>Bacillati</taxon>
        <taxon>Mycoplasmatota</taxon>
        <taxon>Mollicutes</taxon>
        <taxon>Mycoplasmataceae</taxon>
        <taxon>Mycoplasma</taxon>
    </lineage>
</organism>
<keyword evidence="4" id="KW-1185">Reference proteome</keyword>
<gene>
    <name evidence="3" type="ORF">C4B25_00050</name>
</gene>
<dbReference type="RefSeq" id="WP_131613025.1">
    <property type="nucleotide sequence ID" value="NZ_PSZP01000001.1"/>
</dbReference>
<dbReference type="OrthoDB" id="284135at2"/>
<accession>A0A4R0XMY0</accession>
<evidence type="ECO:0000313" key="4">
    <source>
        <dbReference type="Proteomes" id="UP000291072"/>
    </source>
</evidence>
<protein>
    <submittedName>
        <fullName evidence="3">Uncharacterized protein</fullName>
    </submittedName>
</protein>
<keyword evidence="2" id="KW-0732">Signal</keyword>
<keyword evidence="1" id="KW-1133">Transmembrane helix</keyword>
<feature type="chain" id="PRO_5021010496" evidence="2">
    <location>
        <begin position="25"/>
        <end position="3377"/>
    </location>
</feature>
<feature type="transmembrane region" description="Helical" evidence="1">
    <location>
        <begin position="3344"/>
        <end position="3368"/>
    </location>
</feature>
<sequence>MATNKKKKILMLMGATAAVGGATAVVSQSNIFEMKKSSIGELNDFLKSKKLLGKNTDIKSVIANNNWEGSPLSNYLKHKSRSASNVYASNTAAKPKYATSFKTHNNLYTMGRIKTMRFSIPFQSSNNGQKASFDIRTLNVLNSLNQFVSYDFKGLYVNEVKVDAGFDEAVKANKIIQNGEMGNWHKSIDYSDITPKHALFHENTNVDIKGMITKVEVEISLDNADFIQDVVIDQGDGENKYRDILLKTEDGNAFALDQTSARWTKEESIFSENTQSNRMTKGDLNWKPVVQSGDLFMDDSAVQDGYVRVYKDDVNSKWRTRESINSTKITEVTSGILPQEKLTDFTENDVTNIAKTSVSPKSFNEIDFKDAMNNLDVSIKGNDGFGKLEISDKRLQGFAEITSSKTKEVYYREIDKIDSLNSKDDVKLYLSPKPRYLFNNNMDSFIKEFKIRELDAKFNRDDIKLDIVSHFTSRFTTKTNLESMGAISEIKLNRLGLGEHTKISRIKVLDAFKHEVPYQIQEIRSLSSVDKAEAEYILQSSNRKNSIQIDQDPKNFNKDFGLTLKLLNTTRISSIQIFRDSLDPINISLKNEDNIRYTANAIQIASGGVWKRDTKPNNMTGHELKKFQNGNYNAQENMQVFGNSEINWDVVNDESIIERTGGLDSFGEITDMWMNFYPSYAKAGLTLTELKYYGSQANPEESWSEFNKKALYPNLDDRKAHFKINNFEALTGNLELSKWAKVNEYNNIDAAERILYNNTELDGTKAANNHWWPLWWYDRGHDVSQAFLTTHISVFDQNMVPGMQLSTIGIWGELWDKGRDGNLMDLIIKTKDNRIFKLIKGQEWFRKSKSGNLSSAFLSTTKKYKWVEMFAKPGATLAPIKNVWGNDYIRNLTSSEKLVWEFRFEGEQIWRELSNYVFHNYKKKIFLRAHRRKVLFTKNNKQIWREKLFDDGSKYTNEFGFNFTKITGLSKQQKVDPTEMRLKDKIYFSGTNGKGILNGINSLKEKYDVKYSVYRSGSKKDYDSAPVSLRNGDEVIMTVTPKAGSGILFVDSLGNALPNQSFEVKLGKVSALAEAKLTHLKNIPSDGFKITGSNFHGHFSNDLHDQIVSGTYDTYYYITRNGQRKLISINVLPTNFRNDDIIEIIAVAKEGFYFENNGSKDNFKKTIFKKEVKGLATPKAITNTTVPNDFVEEKNKNGFTLSKKSIQEIKDMLSHSSVKIIAQGKDNNIEDITNSYETHKFKDGDIIKFIMTAKDGFYFKGNANPNEITKVITVSRKNMNFKKALTKVDSPSGHIITSGTNGEAKLSFENKWLRQLYQNGLDFWFVVNGKKLKKNELPTNLKNGDSIEIITKIQDKNKYAWGDGSSSDITHSFQIQGLRENHDVTNPNIRVYERTKNNWRNIITGPAENVRVKPGVAGAQKTDKISSKLIHKNRISPAKLRTATTLSITGRAFSMQLKGGIKAFNGVHDDSIYGAVAQALFTSASRYERMKNLMKDFGTKLENVSIQEIKDAINAKKNGFWEYKFDYSMFTWADFLAMATSMHLDIPDKEKLKKNFNTNNHWGFLFKINKLDFSSGKPKINLRIEMNNDNGYNDLLAISNLTISLKDKNKEEVFNEKWDKMMVWDSSSWISRNGKHPSFLTPDTKKKKVVINQKDLISGVGAYSTPGSLIRLDFLDNDFIIQKKWLFGAIDRNFRSMKNGDWLAIAAETADPKRTAINDRSWFVQMKKIGELMKEVPLTDFPNTADKMFVRGTNGRGFIVGSLWDLSKINVKITLNGKVYNDPTDPGLTNLKNGDNLLVEVTPKKGFAFFDQDGIPLKNQTVSFHKKIDNLKDKLDDIDVDKVTDDFIDLPKLIKKLKAAIHYDVNSQKFSLELSLSDVIKDISKLTPEQQEILKKIKFFARYNGKQVKASLLELIKGASIVMNDVKPGASISVIVMPDKDSQFMKNQKTIVKSKELIKNLELKPEYFPKILAKEAEFKVREIEIVGVDGKGTLSPTGEFAKIVNDKRVIKRYLIANSKKEYEDFFEEVNGVKVLKPNIDPARWVDKLPTNFKNGQFVLAKISIDPNYKSPNGQRLYMIGKPKPADDFIVIGQEVSNLKKEVETPDPSLLKDSNPQFNNTGLTVVKTTKNPKNYIDEVELKVAPKFIEAINKIIRKHKDFKFELLLKKFNKAKGITSEETLEVVYNKDGTIKEVRIHRNKLDSSDDTLTLSIRILSNHAFNVEKQFNAKATKEDFVEQLNYKDVSIKDIKVNGKEIIPIIDVPRSEMDNTKAKLTSPFVDHQKLNIQNIKKMIRNMYKKYLDEHNGVLPTEHALVNLIVTDKNGKQKYKKLDILKAMDIMNDNEDVLVKIGDLLNANVAGSHLEVGDQISLEVVIPPTDKREFKYFDDQNVKHHGKTMQFKIKVVEVNGDEHKDVPQLLTKLPQPDLPRDLKFKNVNHRFNGKGIIDDKLTNLWKPRPHQKLYFMVKNTGAAPSANDKGWKEISSLDKNRKWHNGDKLYLKLVADDGFAFETSHGNLFEKVIISKVVANSLKDAIRVPNLAESKAFDWSKSFSSSPGHKILDKNNPLENFFPPSEREKVAFEWKIIHADGTSEIVNGDDIYNKKLSNGDKLAWRVLVKKKYLNQNGSSWVIFKDIIDGNGQPGVAEVSGGATNWGDNAEVNVPDSDQIIDEFKQDIFNKLGFNFIVDKKNGNHFKFAQNPFDLIPLNTDEKQHLHIDVEFIGPDGKKHTVRINYGDTLADVNSKISIIGDRSKSEIVIRVVAEKGVSFLKKGTTLLKKTIEFKINAFHHVVKTNPVLINGIDKIPENLGITGVDGEGKIDPAVLQKIKAIFDKAVKNGLTVSLIINRVDGTKVVAVNDWKKFVDEINRKGLNNKDAIGVSIDIGQNISKSFSIDGQDPTESFSKQFFVRGLKHLVKVNEGQVNIATPKNGVSGFAKGTIDLKGISQDVRERFNIKVYKIVSINGKEKKQEVLNWENGIVLKNNEVIQVELIAKDGNVFRSGQSIKNTIVKRIKISGLKQPIIAPKFPKNLVFHKKNGKIVDVNIGSASKSNVLIIATMNDGTVKEFHSKKEFLDALNSNVSPTDIAKIKYKIIPINKTTDALVDANGNVLGDEASSSEFVFGGNIHTPDQEKLDSTKGALRFNKKTSTGTINLSKVFKSNDPKKPYSTIKIGVMRRNNKNGKWEEVMEVLPSDFNREIKLEAGFEYKFVPRYINKADKDKFFITDANDDAIFKVNLLDKIDFLNKPTFSKLIIVGERNEKHIINKHIILGINKEKIKYVKVCINGKVINNVKNYKGIKNGDVITVEVVLKQGNKFKSNSAQTFTKSLKISGLKQDDGAEQYSKFPWVSVSVSLGLITLFGAGAGLTIFKKRKKNKKG</sequence>
<comment type="caution">
    <text evidence="3">The sequence shown here is derived from an EMBL/GenBank/DDBJ whole genome shotgun (WGS) entry which is preliminary data.</text>
</comment>
<evidence type="ECO:0000313" key="3">
    <source>
        <dbReference type="EMBL" id="TCG12071.1"/>
    </source>
</evidence>
<name>A0A4R0XMY0_9MOLU</name>
<feature type="signal peptide" evidence="2">
    <location>
        <begin position="1"/>
        <end position="24"/>
    </location>
</feature>
<proteinExistence type="predicted"/>